<dbReference type="PANTHER" id="PTHR24291:SF193">
    <property type="entry name" value="CYTOCHROME P450 4V2"/>
    <property type="match status" value="1"/>
</dbReference>
<evidence type="ECO:0000256" key="5">
    <source>
        <dbReference type="PIRSR" id="PIRSR602401-1"/>
    </source>
</evidence>
<dbReference type="InterPro" id="IPR050196">
    <property type="entry name" value="Cytochrome_P450_Monoox"/>
</dbReference>
<keyword evidence="7" id="KW-0472">Membrane</keyword>
<evidence type="ECO:0000313" key="8">
    <source>
        <dbReference type="Ensembl" id="ENSOANP00000013984.2"/>
    </source>
</evidence>
<keyword evidence="9" id="KW-1185">Reference proteome</keyword>
<evidence type="ECO:0000256" key="2">
    <source>
        <dbReference type="ARBA" id="ARBA00022617"/>
    </source>
</evidence>
<keyword evidence="2 5" id="KW-0349">Heme</keyword>
<feature type="binding site" description="axial binding residue" evidence="5">
    <location>
        <position position="477"/>
    </location>
    <ligand>
        <name>heme</name>
        <dbReference type="ChEBI" id="CHEBI:30413"/>
    </ligand>
    <ligandPart>
        <name>Fe</name>
        <dbReference type="ChEBI" id="CHEBI:18248"/>
    </ligandPart>
</feature>
<keyword evidence="4 5" id="KW-0408">Iron</keyword>
<dbReference type="OMA" id="QQMHLFS"/>
<dbReference type="InterPro" id="IPR002401">
    <property type="entry name" value="Cyt_P450_E_grp-I"/>
</dbReference>
<evidence type="ECO:0000256" key="4">
    <source>
        <dbReference type="ARBA" id="ARBA00023004"/>
    </source>
</evidence>
<comment type="cofactor">
    <cofactor evidence="5">
        <name>heme</name>
        <dbReference type="ChEBI" id="CHEBI:30413"/>
    </cofactor>
</comment>
<dbReference type="GO" id="GO:0004497">
    <property type="term" value="F:monooxygenase activity"/>
    <property type="evidence" value="ECO:0007669"/>
    <property type="project" value="UniProtKB-KW"/>
</dbReference>
<organism evidence="8 9">
    <name type="scientific">Ornithorhynchus anatinus</name>
    <name type="common">Duckbill platypus</name>
    <dbReference type="NCBI Taxonomy" id="9258"/>
    <lineage>
        <taxon>Eukaryota</taxon>
        <taxon>Metazoa</taxon>
        <taxon>Chordata</taxon>
        <taxon>Craniata</taxon>
        <taxon>Vertebrata</taxon>
        <taxon>Euteleostomi</taxon>
        <taxon>Mammalia</taxon>
        <taxon>Monotremata</taxon>
        <taxon>Ornithorhynchidae</taxon>
        <taxon>Ornithorhynchus</taxon>
    </lineage>
</organism>
<dbReference type="HOGENOM" id="CLU_001570_5_1_1"/>
<dbReference type="InterPro" id="IPR017972">
    <property type="entry name" value="Cyt_P450_CS"/>
</dbReference>
<comment type="similarity">
    <text evidence="1 6">Belongs to the cytochrome P450 family.</text>
</comment>
<dbReference type="OrthoDB" id="1470350at2759"/>
<dbReference type="GO" id="GO:0005506">
    <property type="term" value="F:iron ion binding"/>
    <property type="evidence" value="ECO:0007669"/>
    <property type="project" value="InterPro"/>
</dbReference>
<keyword evidence="7" id="KW-1133">Transmembrane helix</keyword>
<protein>
    <submittedName>
        <fullName evidence="8">Cytochrome P450 family 4 subfamily V member 2</fullName>
    </submittedName>
</protein>
<keyword evidence="7" id="KW-0812">Transmembrane</keyword>
<dbReference type="PANTHER" id="PTHR24291">
    <property type="entry name" value="CYTOCHROME P450 FAMILY 4"/>
    <property type="match status" value="1"/>
</dbReference>
<keyword evidence="6" id="KW-0503">Monooxygenase</keyword>
<gene>
    <name evidence="8" type="primary">CYP4V2</name>
</gene>
<dbReference type="AlphaFoldDB" id="F6WKD2"/>
<feature type="transmembrane region" description="Helical" evidence="7">
    <location>
        <begin position="28"/>
        <end position="50"/>
    </location>
</feature>
<accession>F6WKD2</accession>
<dbReference type="PRINTS" id="PR00385">
    <property type="entry name" value="P450"/>
</dbReference>
<dbReference type="InterPro" id="IPR036396">
    <property type="entry name" value="Cyt_P450_sf"/>
</dbReference>
<dbReference type="GO" id="GO:0010430">
    <property type="term" value="P:fatty acid omega-oxidation"/>
    <property type="evidence" value="ECO:0007669"/>
    <property type="project" value="Ensembl"/>
</dbReference>
<sequence length="537" mass="61041">MVAVVATVPPLVAAVCLALWGPAGSGRLLLTGVGAVLAGLAALAGVKALVAHARLWHRLMPVPSVARALPLVGHALLLKPGGTDLFQQVIQYTEEFRHMPLWKLWIGPVPMVILYHAESVEVILSSSKQISKSYVYRFLEPWLGLGLLTSTGGKWRSRRKMLTPTFHFSILEEFVGVMNEHAQTLVEKFEKHVDRDAFDCFMDITLCALDIICETAMGRNIQVQTNGDSEYVRTIYRMSDLIQRRILMPWLWLDPCYLLFQEGREHRQKLRVLHEFTDRVIAERSKELEWSRQMALKGPGSSCARRRAFLDLLLETADDARNGLSLRDVREEVDTFMFEGHDTTAAAMSFVLYLLGSCPDAQRKVNDELDRVFGDSPRLATMDDLKELRYLECVIKESLRLFPSVPFLARTVSEDCCIAGFCIPKGTTALICPFALHRDPRYFPNPEEFRPERFLPENAHGQHPFAYVPFSAGLRNCIGQRFALLEEKTVLSCLLRRFWVESVQKREELSLAGELILRPTCGLWIRLKRRRVKTSLD</sequence>
<evidence type="ECO:0000256" key="7">
    <source>
        <dbReference type="SAM" id="Phobius"/>
    </source>
</evidence>
<dbReference type="PROSITE" id="PS00086">
    <property type="entry name" value="CYTOCHROME_P450"/>
    <property type="match status" value="1"/>
</dbReference>
<dbReference type="Ensembl" id="ENSOANT00000013987.3">
    <property type="protein sequence ID" value="ENSOANP00000013984.2"/>
    <property type="gene ID" value="ENSOANG00000008776.3"/>
</dbReference>
<keyword evidence="6" id="KW-0560">Oxidoreductase</keyword>
<reference evidence="8" key="2">
    <citation type="submission" date="2025-08" db="UniProtKB">
        <authorList>
            <consortium name="Ensembl"/>
        </authorList>
    </citation>
    <scope>IDENTIFICATION</scope>
    <source>
        <strain evidence="8">Glennie</strain>
    </source>
</reference>
<dbReference type="PRINTS" id="PR00463">
    <property type="entry name" value="EP450I"/>
</dbReference>
<reference evidence="8" key="3">
    <citation type="submission" date="2025-09" db="UniProtKB">
        <authorList>
            <consortium name="Ensembl"/>
        </authorList>
    </citation>
    <scope>IDENTIFICATION</scope>
    <source>
        <strain evidence="8">Glennie</strain>
    </source>
</reference>
<name>F6WKD2_ORNAN</name>
<dbReference type="Bgee" id="ENSOANG00000008776">
    <property type="expression patterns" value="Expressed in liver and 8 other cell types or tissues"/>
</dbReference>
<evidence type="ECO:0000256" key="3">
    <source>
        <dbReference type="ARBA" id="ARBA00022723"/>
    </source>
</evidence>
<dbReference type="GO" id="GO:0005789">
    <property type="term" value="C:endoplasmic reticulum membrane"/>
    <property type="evidence" value="ECO:0007669"/>
    <property type="project" value="Ensembl"/>
</dbReference>
<dbReference type="FunCoup" id="F6WKD2">
    <property type="interactions" value="369"/>
</dbReference>
<keyword evidence="3 5" id="KW-0479">Metal-binding</keyword>
<dbReference type="InParanoid" id="F6WKD2"/>
<evidence type="ECO:0000313" key="9">
    <source>
        <dbReference type="Proteomes" id="UP000002279"/>
    </source>
</evidence>
<dbReference type="GO" id="GO:0020037">
    <property type="term" value="F:heme binding"/>
    <property type="evidence" value="ECO:0007669"/>
    <property type="project" value="InterPro"/>
</dbReference>
<dbReference type="Proteomes" id="UP000002279">
    <property type="component" value="Chromosome 12"/>
</dbReference>
<dbReference type="SUPFAM" id="SSF48264">
    <property type="entry name" value="Cytochrome P450"/>
    <property type="match status" value="1"/>
</dbReference>
<evidence type="ECO:0000256" key="1">
    <source>
        <dbReference type="ARBA" id="ARBA00010617"/>
    </source>
</evidence>
<dbReference type="GeneTree" id="ENSGT00940000157278"/>
<dbReference type="Pfam" id="PF00067">
    <property type="entry name" value="p450"/>
    <property type="match status" value="1"/>
</dbReference>
<proteinExistence type="inferred from homology"/>
<evidence type="ECO:0000256" key="6">
    <source>
        <dbReference type="RuleBase" id="RU000461"/>
    </source>
</evidence>
<dbReference type="GO" id="GO:0016705">
    <property type="term" value="F:oxidoreductase activity, acting on paired donors, with incorporation or reduction of molecular oxygen"/>
    <property type="evidence" value="ECO:0007669"/>
    <property type="project" value="InterPro"/>
</dbReference>
<dbReference type="InterPro" id="IPR001128">
    <property type="entry name" value="Cyt_P450"/>
</dbReference>
<reference evidence="8 9" key="1">
    <citation type="journal article" date="2008" name="Nature">
        <title>Genome analysis of the platypus reveals unique signatures of evolution.</title>
        <authorList>
            <person name="Warren W.C."/>
            <person name="Hillier L.W."/>
            <person name="Marshall Graves J.A."/>
            <person name="Birney E."/>
            <person name="Ponting C.P."/>
            <person name="Grutzner F."/>
            <person name="Belov K."/>
            <person name="Miller W."/>
            <person name="Clarke L."/>
            <person name="Chinwalla A.T."/>
            <person name="Yang S.P."/>
            <person name="Heger A."/>
            <person name="Locke D.P."/>
            <person name="Miethke P."/>
            <person name="Waters P.D."/>
            <person name="Veyrunes F."/>
            <person name="Fulton L."/>
            <person name="Fulton B."/>
            <person name="Graves T."/>
            <person name="Wallis J."/>
            <person name="Puente X.S."/>
            <person name="Lopez-Otin C."/>
            <person name="Ordonez G.R."/>
            <person name="Eichler E.E."/>
            <person name="Chen L."/>
            <person name="Cheng Z."/>
            <person name="Deakin J.E."/>
            <person name="Alsop A."/>
            <person name="Thompson K."/>
            <person name="Kirby P."/>
            <person name="Papenfuss A.T."/>
            <person name="Wakefield M.J."/>
            <person name="Olender T."/>
            <person name="Lancet D."/>
            <person name="Huttley G.A."/>
            <person name="Smit A.F."/>
            <person name="Pask A."/>
            <person name="Temple-Smith P."/>
            <person name="Batzer M.A."/>
            <person name="Walker J.A."/>
            <person name="Konkel M.K."/>
            <person name="Harris R.S."/>
            <person name="Whittington C.M."/>
            <person name="Wong E.S."/>
            <person name="Gemmell N.J."/>
            <person name="Buschiazzo E."/>
            <person name="Vargas Jentzsch I.M."/>
            <person name="Merkel A."/>
            <person name="Schmitz J."/>
            <person name="Zemann A."/>
            <person name="Churakov G."/>
            <person name="Kriegs J.O."/>
            <person name="Brosius J."/>
            <person name="Murchison E.P."/>
            <person name="Sachidanandam R."/>
            <person name="Smith C."/>
            <person name="Hannon G.J."/>
            <person name="Tsend-Ayush E."/>
            <person name="McMillan D."/>
            <person name="Attenborough R."/>
            <person name="Rens W."/>
            <person name="Ferguson-Smith M."/>
            <person name="Lefevre C.M."/>
            <person name="Sharp J.A."/>
            <person name="Nicholas K.R."/>
            <person name="Ray D.A."/>
            <person name="Kube M."/>
            <person name="Reinhardt R."/>
            <person name="Pringle T.H."/>
            <person name="Taylor J."/>
            <person name="Jones R.C."/>
            <person name="Nixon B."/>
            <person name="Dacheux J.L."/>
            <person name="Niwa H."/>
            <person name="Sekita Y."/>
            <person name="Huang X."/>
            <person name="Stark A."/>
            <person name="Kheradpour P."/>
            <person name="Kellis M."/>
            <person name="Flicek P."/>
            <person name="Chen Y."/>
            <person name="Webber C."/>
            <person name="Hardison R."/>
            <person name="Nelson J."/>
            <person name="Hallsworth-Pepin K."/>
            <person name="Delehaunty K."/>
            <person name="Markovic C."/>
            <person name="Minx P."/>
            <person name="Feng Y."/>
            <person name="Kremitzki C."/>
            <person name="Mitreva M."/>
            <person name="Glasscock J."/>
            <person name="Wylie T."/>
            <person name="Wohldmann P."/>
            <person name="Thiru P."/>
            <person name="Nhan M.N."/>
            <person name="Pohl C.S."/>
            <person name="Smith S.M."/>
            <person name="Hou S."/>
            <person name="Nefedov M."/>
            <person name="de Jong P.J."/>
            <person name="Renfree M.B."/>
            <person name="Mardis E.R."/>
            <person name="Wilson R.K."/>
        </authorList>
    </citation>
    <scope>NUCLEOTIDE SEQUENCE [LARGE SCALE GENOMIC DNA]</scope>
    <source>
        <strain evidence="8 9">Glennie</strain>
    </source>
</reference>
<dbReference type="Gene3D" id="1.10.630.10">
    <property type="entry name" value="Cytochrome P450"/>
    <property type="match status" value="1"/>
</dbReference>